<keyword evidence="4 8" id="KW-0812">Transmembrane</keyword>
<comment type="subcellular location">
    <subcellularLocation>
        <location evidence="1 8">Cell outer membrane</location>
        <topology evidence="1 8">Multi-pass membrane protein</topology>
    </subcellularLocation>
</comment>
<dbReference type="Pfam" id="PF07715">
    <property type="entry name" value="Plug"/>
    <property type="match status" value="1"/>
</dbReference>
<keyword evidence="12" id="KW-1185">Reference proteome</keyword>
<evidence type="ECO:0000313" key="11">
    <source>
        <dbReference type="EMBL" id="TXB62172.1"/>
    </source>
</evidence>
<dbReference type="SUPFAM" id="SSF49464">
    <property type="entry name" value="Carboxypeptidase regulatory domain-like"/>
    <property type="match status" value="1"/>
</dbReference>
<dbReference type="Proteomes" id="UP000321580">
    <property type="component" value="Unassembled WGS sequence"/>
</dbReference>
<evidence type="ECO:0000256" key="6">
    <source>
        <dbReference type="ARBA" id="ARBA00023136"/>
    </source>
</evidence>
<dbReference type="InterPro" id="IPR036942">
    <property type="entry name" value="Beta-barrel_TonB_sf"/>
</dbReference>
<dbReference type="RefSeq" id="WP_147168457.1">
    <property type="nucleotide sequence ID" value="NZ_VOOR01000035.1"/>
</dbReference>
<evidence type="ECO:0000256" key="2">
    <source>
        <dbReference type="ARBA" id="ARBA00022448"/>
    </source>
</evidence>
<evidence type="ECO:0000256" key="7">
    <source>
        <dbReference type="ARBA" id="ARBA00023237"/>
    </source>
</evidence>
<dbReference type="PANTHER" id="PTHR30069">
    <property type="entry name" value="TONB-DEPENDENT OUTER MEMBRANE RECEPTOR"/>
    <property type="match status" value="1"/>
</dbReference>
<dbReference type="NCBIfam" id="TIGR04057">
    <property type="entry name" value="SusC_RagA_signa"/>
    <property type="match status" value="1"/>
</dbReference>
<keyword evidence="7 8" id="KW-0998">Cell outer membrane</keyword>
<evidence type="ECO:0000256" key="3">
    <source>
        <dbReference type="ARBA" id="ARBA00022452"/>
    </source>
</evidence>
<proteinExistence type="inferred from homology"/>
<dbReference type="AlphaFoldDB" id="A0A5C6RLG7"/>
<dbReference type="InterPro" id="IPR037066">
    <property type="entry name" value="Plug_dom_sf"/>
</dbReference>
<dbReference type="Gene3D" id="2.40.170.20">
    <property type="entry name" value="TonB-dependent receptor, beta-barrel domain"/>
    <property type="match status" value="1"/>
</dbReference>
<dbReference type="PROSITE" id="PS52016">
    <property type="entry name" value="TONB_DEPENDENT_REC_3"/>
    <property type="match status" value="1"/>
</dbReference>
<dbReference type="GO" id="GO:0009279">
    <property type="term" value="C:cell outer membrane"/>
    <property type="evidence" value="ECO:0007669"/>
    <property type="project" value="UniProtKB-SubCell"/>
</dbReference>
<evidence type="ECO:0000256" key="5">
    <source>
        <dbReference type="ARBA" id="ARBA00022729"/>
    </source>
</evidence>
<gene>
    <name evidence="11" type="ORF">FRY97_15425</name>
</gene>
<dbReference type="Gene3D" id="2.60.40.1120">
    <property type="entry name" value="Carboxypeptidase-like, regulatory domain"/>
    <property type="match status" value="1"/>
</dbReference>
<sequence>MRLRLRAIRYVLALAALFGLSLSGMAQSARTITGMVQDTDGEPLIGANVYVKKTVKGTITDFDGKFELQASPEAEVLVFSYVGYATKEVRLEDGKDSYDIIMSSEIELDEVVVTALGIERSEKALGYSVQKLGAEQIATVKPTNVTNALAGKAAGVYVTGSAAGPTASANINIRGAASLLGNNQPLFVVNGIPITNDLYSFDDGLNGSTTIDFGNAAQIVNPDDIASINVLKGPAASALYGSRAANGVILIETKNGTGAKGWGVEVNSTTTFNTILKLPNYQNEYGFGGGGKYSYLDGTNYIGDKQYYEAYGENWGPRMNGQLIKQFNSDGEAVPFTPAPDNIRNFFRTGITSINNFAINNNSEGGDFRLSYTNTGSRGIVPNSNLRRNTFQTSIGRSMLDDRLKVRLNAMYVRSGSDNVPNTGYDESSAIMYGWLWYPRQVAIDDLRDYWEPGLEGVQQRYVEDLWVNNPWFIANENTNSFQSNRVIGNFQLNYKLNDNFDIRLRYGADVVDDQRQYRRAPSTKAVLRGSYREDEISFSETNAEAIIGYHTDRTSNSRFALDVKLGGNIMRQNANFLIANNPELKFFGTDESIYTLTNSRSGVLVESQKTQVGINSLFGTATLSFDNFLYLDAALRQDWSSTLVNPVSGLEDSDFSFAYPSVSLSAILSEKLNLSANSPLSFLKLKGSYAEVGNGAPAYAFGTTFTPQPAFGSSSVFSTNRTIAEANLRNERTRAIELGVDARFLNDRFRIDATYYNMLSFDQIIFLPVASASGYDFRLTNGGEISNKGVEVMLSATPVKNKRFSWDIALNLGHNRAIVESLPDVISGGRYSIIADVFPGDEGGSDLELVAEEGELLGQLYGLGFQRVQEGPFAGQIIHEDGLPLLTEEKVSAGSYQPDLRAGIYNTLNVGNFSLGILFDGQFGGKIYSRTHALMATGGTITNEDDPNLPIKTTDGRTVYSVSYDGNGDPVYNLEEMGGIVGPGVKNIGTDENPEYVPNDVAVEPGGAGYTGYFYTYYGNGFNRDNIEAATYDATYVKLREVSLSYRLPSSLIKNTGLQSARIALVGRNLLLFTQVPSIDPETYSIRNGLFVNGFESTQMPSTRSFGISLNLGF</sequence>
<dbReference type="GO" id="GO:0044718">
    <property type="term" value="P:siderophore transmembrane transport"/>
    <property type="evidence" value="ECO:0007669"/>
    <property type="project" value="TreeGrafter"/>
</dbReference>
<dbReference type="Gene3D" id="2.170.130.10">
    <property type="entry name" value="TonB-dependent receptor, plug domain"/>
    <property type="match status" value="1"/>
</dbReference>
<dbReference type="Pfam" id="PF13715">
    <property type="entry name" value="CarbopepD_reg_2"/>
    <property type="match status" value="1"/>
</dbReference>
<evidence type="ECO:0000256" key="4">
    <source>
        <dbReference type="ARBA" id="ARBA00022692"/>
    </source>
</evidence>
<dbReference type="InterPro" id="IPR023996">
    <property type="entry name" value="TonB-dep_OMP_SusC/RagA"/>
</dbReference>
<dbReference type="GO" id="GO:0015344">
    <property type="term" value="F:siderophore uptake transmembrane transporter activity"/>
    <property type="evidence" value="ECO:0007669"/>
    <property type="project" value="TreeGrafter"/>
</dbReference>
<keyword evidence="3 8" id="KW-1134">Transmembrane beta strand</keyword>
<dbReference type="EMBL" id="VOOR01000035">
    <property type="protein sequence ID" value="TXB62172.1"/>
    <property type="molecule type" value="Genomic_DNA"/>
</dbReference>
<reference evidence="11 12" key="1">
    <citation type="submission" date="2019-08" db="EMBL/GenBank/DDBJ databases">
        <title>Genome of Phaeodactylibacter luteus.</title>
        <authorList>
            <person name="Bowman J.P."/>
        </authorList>
    </citation>
    <scope>NUCLEOTIDE SEQUENCE [LARGE SCALE GENOMIC DNA]</scope>
    <source>
        <strain evidence="11 12">KCTC 42180</strain>
    </source>
</reference>
<evidence type="ECO:0000256" key="9">
    <source>
        <dbReference type="SAM" id="SignalP"/>
    </source>
</evidence>
<evidence type="ECO:0000256" key="1">
    <source>
        <dbReference type="ARBA" id="ARBA00004571"/>
    </source>
</evidence>
<dbReference type="InterPro" id="IPR008969">
    <property type="entry name" value="CarboxyPept-like_regulatory"/>
</dbReference>
<feature type="signal peptide" evidence="9">
    <location>
        <begin position="1"/>
        <end position="26"/>
    </location>
</feature>
<dbReference type="SUPFAM" id="SSF56935">
    <property type="entry name" value="Porins"/>
    <property type="match status" value="1"/>
</dbReference>
<dbReference type="FunFam" id="2.60.40.1120:FF:000003">
    <property type="entry name" value="Outer membrane protein Omp121"/>
    <property type="match status" value="1"/>
</dbReference>
<evidence type="ECO:0000259" key="10">
    <source>
        <dbReference type="Pfam" id="PF07715"/>
    </source>
</evidence>
<dbReference type="OrthoDB" id="9768177at2"/>
<accession>A0A5C6RLG7</accession>
<organism evidence="11 12">
    <name type="scientific">Phaeodactylibacter luteus</name>
    <dbReference type="NCBI Taxonomy" id="1564516"/>
    <lineage>
        <taxon>Bacteria</taxon>
        <taxon>Pseudomonadati</taxon>
        <taxon>Bacteroidota</taxon>
        <taxon>Saprospiria</taxon>
        <taxon>Saprospirales</taxon>
        <taxon>Haliscomenobacteraceae</taxon>
        <taxon>Phaeodactylibacter</taxon>
    </lineage>
</organism>
<feature type="domain" description="TonB-dependent receptor plug" evidence="10">
    <location>
        <begin position="125"/>
        <end position="248"/>
    </location>
</feature>
<evidence type="ECO:0000313" key="12">
    <source>
        <dbReference type="Proteomes" id="UP000321580"/>
    </source>
</evidence>
<protein>
    <submittedName>
        <fullName evidence="11">SusC/RagA family TonB-linked outer membrane protein</fullName>
    </submittedName>
</protein>
<name>A0A5C6RLG7_9BACT</name>
<keyword evidence="2 8" id="KW-0813">Transport</keyword>
<feature type="chain" id="PRO_5023001448" evidence="9">
    <location>
        <begin position="27"/>
        <end position="1115"/>
    </location>
</feature>
<keyword evidence="5 9" id="KW-0732">Signal</keyword>
<dbReference type="InterPro" id="IPR012910">
    <property type="entry name" value="Plug_dom"/>
</dbReference>
<dbReference type="NCBIfam" id="TIGR04056">
    <property type="entry name" value="OMP_RagA_SusC"/>
    <property type="match status" value="1"/>
</dbReference>
<dbReference type="InterPro" id="IPR039426">
    <property type="entry name" value="TonB-dep_rcpt-like"/>
</dbReference>
<comment type="similarity">
    <text evidence="8">Belongs to the TonB-dependent receptor family.</text>
</comment>
<comment type="caution">
    <text evidence="11">The sequence shown here is derived from an EMBL/GenBank/DDBJ whole genome shotgun (WGS) entry which is preliminary data.</text>
</comment>
<dbReference type="PANTHER" id="PTHR30069:SF29">
    <property type="entry name" value="HEMOGLOBIN AND HEMOGLOBIN-HAPTOGLOBIN-BINDING PROTEIN 1-RELATED"/>
    <property type="match status" value="1"/>
</dbReference>
<keyword evidence="6 8" id="KW-0472">Membrane</keyword>
<dbReference type="InterPro" id="IPR023997">
    <property type="entry name" value="TonB-dep_OMP_SusC/RagA_CS"/>
</dbReference>
<evidence type="ECO:0000256" key="8">
    <source>
        <dbReference type="PROSITE-ProRule" id="PRU01360"/>
    </source>
</evidence>